<feature type="compositionally biased region" description="Basic and acidic residues" evidence="1">
    <location>
        <begin position="301"/>
        <end position="327"/>
    </location>
</feature>
<dbReference type="EMBL" id="JBJQOH010000006">
    <property type="protein sequence ID" value="KAL3684237.1"/>
    <property type="molecule type" value="Genomic_DNA"/>
</dbReference>
<feature type="compositionally biased region" description="Basic and acidic residues" evidence="1">
    <location>
        <begin position="334"/>
        <end position="344"/>
    </location>
</feature>
<feature type="compositionally biased region" description="Basic and acidic residues" evidence="1">
    <location>
        <begin position="390"/>
        <end position="409"/>
    </location>
</feature>
<feature type="compositionally biased region" description="Basic and acidic residues" evidence="1">
    <location>
        <begin position="183"/>
        <end position="203"/>
    </location>
</feature>
<feature type="region of interest" description="Disordered" evidence="1">
    <location>
        <begin position="97"/>
        <end position="414"/>
    </location>
</feature>
<comment type="caution">
    <text evidence="2">The sequence shown here is derived from an EMBL/GenBank/DDBJ whole genome shotgun (WGS) entry which is preliminary data.</text>
</comment>
<dbReference type="Proteomes" id="UP001633002">
    <property type="component" value="Unassembled WGS sequence"/>
</dbReference>
<feature type="compositionally biased region" description="Polar residues" evidence="1">
    <location>
        <begin position="266"/>
        <end position="283"/>
    </location>
</feature>
<gene>
    <name evidence="2" type="ORF">R1sor_002259</name>
</gene>
<feature type="compositionally biased region" description="Polar residues" evidence="1">
    <location>
        <begin position="132"/>
        <end position="145"/>
    </location>
</feature>
<evidence type="ECO:0000313" key="2">
    <source>
        <dbReference type="EMBL" id="KAL3684237.1"/>
    </source>
</evidence>
<proteinExistence type="predicted"/>
<reference evidence="2 3" key="1">
    <citation type="submission" date="2024-09" db="EMBL/GenBank/DDBJ databases">
        <title>Chromosome-scale assembly of Riccia sorocarpa.</title>
        <authorList>
            <person name="Paukszto L."/>
        </authorList>
    </citation>
    <scope>NUCLEOTIDE SEQUENCE [LARGE SCALE GENOMIC DNA]</scope>
    <source>
        <strain evidence="2">LP-2024</strain>
        <tissue evidence="2">Aerial parts of the thallus</tissue>
    </source>
</reference>
<evidence type="ECO:0000313" key="3">
    <source>
        <dbReference type="Proteomes" id="UP001633002"/>
    </source>
</evidence>
<feature type="compositionally biased region" description="Polar residues" evidence="1">
    <location>
        <begin position="446"/>
        <end position="473"/>
    </location>
</feature>
<feature type="compositionally biased region" description="Polar residues" evidence="1">
    <location>
        <begin position="371"/>
        <end position="385"/>
    </location>
</feature>
<organism evidence="2 3">
    <name type="scientific">Riccia sorocarpa</name>
    <dbReference type="NCBI Taxonomy" id="122646"/>
    <lineage>
        <taxon>Eukaryota</taxon>
        <taxon>Viridiplantae</taxon>
        <taxon>Streptophyta</taxon>
        <taxon>Embryophyta</taxon>
        <taxon>Marchantiophyta</taxon>
        <taxon>Marchantiopsida</taxon>
        <taxon>Marchantiidae</taxon>
        <taxon>Marchantiales</taxon>
        <taxon>Ricciaceae</taxon>
        <taxon>Riccia</taxon>
    </lineage>
</organism>
<feature type="compositionally biased region" description="Low complexity" evidence="1">
    <location>
        <begin position="24"/>
        <end position="34"/>
    </location>
</feature>
<feature type="compositionally biased region" description="Basic and acidic residues" evidence="1">
    <location>
        <begin position="219"/>
        <end position="231"/>
    </location>
</feature>
<evidence type="ECO:0000256" key="1">
    <source>
        <dbReference type="SAM" id="MobiDB-lite"/>
    </source>
</evidence>
<name>A0ABD3H0W1_9MARC</name>
<sequence length="592" mass="66087">MFSLKLSSFRDKFDKLKVRFGLASSSTSLSANDSGAERKAAVLDGEASSRGQKRPAAQDSPTPASNSGVIAKSRAVNSNEVFQLEMDEKRSCVALKWSLNPKKEGKNPNNNDNNHNTKLPGPPRKRARVHHLSSSTANLEPQWQQHPRGGPQLKLIDDPFYELPGTPQPQYSEPELQLLQKVKMNEDQRTDEINESEEKRFDSTIKPGTSRKSGSRGKVSLEKSPKEKKDACSSQKEGTRKSHSVKSLDKVTEESGKTISGRKNLEQNMTSATENVVQKTVSSTKKDRYSIAQKNLTKDPVLYREKELKREPQEDALAKDNSREVTPQKRRKWKADYAETHDTPQSKPAMSKPLKDEMNTGEGDEELKCQTEATAGNDVGQSEYTGLQVEKLEKPTTVHEPDIEWKTLEDDGTDLPSRLINLVQKASSVTGDAEDGQFHGQIPAPASQTEAQTQSSLPDASSFQATNIPPVNQSATAYANYRDNEKTEKEEVTYTNEQGKKTDARLLQFQSLDRNELKVFNDDEKKLSDVTEEELIAAFRDLGLTIKFPDVMNKFGPRLTTIKSQVAFLELLKRHCKPKQEDGELLVTLNAS</sequence>
<feature type="region of interest" description="Disordered" evidence="1">
    <location>
        <begin position="429"/>
        <end position="473"/>
    </location>
</feature>
<feature type="compositionally biased region" description="Basic and acidic residues" evidence="1">
    <location>
        <begin position="246"/>
        <end position="256"/>
    </location>
</feature>
<dbReference type="AlphaFoldDB" id="A0ABD3H0W1"/>
<protein>
    <submittedName>
        <fullName evidence="2">Uncharacterized protein</fullName>
    </submittedName>
</protein>
<feature type="compositionally biased region" description="Polar residues" evidence="1">
    <location>
        <begin position="59"/>
        <end position="68"/>
    </location>
</feature>
<keyword evidence="3" id="KW-1185">Reference proteome</keyword>
<accession>A0ABD3H0W1</accession>
<feature type="compositionally biased region" description="Low complexity" evidence="1">
    <location>
        <begin position="107"/>
        <end position="119"/>
    </location>
</feature>
<feature type="region of interest" description="Disordered" evidence="1">
    <location>
        <begin position="24"/>
        <end position="75"/>
    </location>
</feature>